<reference evidence="3 4" key="1">
    <citation type="submission" date="2016-08" db="EMBL/GenBank/DDBJ databases">
        <authorList>
            <consortium name="Lentinula edodes genome sequencing consortium"/>
            <person name="Sakamoto Y."/>
            <person name="Nakade K."/>
            <person name="Sato S."/>
            <person name="Yoshida Y."/>
            <person name="Miyazaki K."/>
            <person name="Natsume S."/>
            <person name="Konno N."/>
        </authorList>
    </citation>
    <scope>NUCLEOTIDE SEQUENCE [LARGE SCALE GENOMIC DNA]</scope>
    <source>
        <strain evidence="3 4">NBRC 111202</strain>
    </source>
</reference>
<keyword evidence="3" id="KW-0808">Transferase</keyword>
<dbReference type="PANTHER" id="PTHR31605">
    <property type="entry name" value="GLYCEROL-3-PHOSPHATE O-ACYLTRANSFERASE 1"/>
    <property type="match status" value="1"/>
</dbReference>
<feature type="compositionally biased region" description="Basic and acidic residues" evidence="1">
    <location>
        <begin position="116"/>
        <end position="131"/>
    </location>
</feature>
<dbReference type="STRING" id="5353.A0A1Q3ELF6"/>
<reference evidence="3 4" key="2">
    <citation type="submission" date="2017-02" db="EMBL/GenBank/DDBJ databases">
        <title>A genome survey and senescence transcriptome analysis in Lentinula edodes.</title>
        <authorList>
            <person name="Sakamoto Y."/>
            <person name="Nakade K."/>
            <person name="Sato S."/>
            <person name="Yoshida Y."/>
            <person name="Miyazaki K."/>
            <person name="Natsume S."/>
            <person name="Konno N."/>
        </authorList>
    </citation>
    <scope>NUCLEOTIDE SEQUENCE [LARGE SCALE GENOMIC DNA]</scope>
    <source>
        <strain evidence="3 4">NBRC 111202</strain>
    </source>
</reference>
<accession>A0A1Q3ELF6</accession>
<keyword evidence="4" id="KW-1185">Reference proteome</keyword>
<dbReference type="SMART" id="SM00563">
    <property type="entry name" value="PlsC"/>
    <property type="match status" value="1"/>
</dbReference>
<dbReference type="Pfam" id="PF01553">
    <property type="entry name" value="Acyltransferase"/>
    <property type="match status" value="1"/>
</dbReference>
<dbReference type="InterPro" id="IPR002123">
    <property type="entry name" value="Plipid/glycerol_acylTrfase"/>
</dbReference>
<gene>
    <name evidence="3" type="ORF">LENED_009974</name>
</gene>
<dbReference type="PANTHER" id="PTHR31605:SF0">
    <property type="entry name" value="GLYCEROL-3-PHOSPHATE O-ACYLTRANSFERASE 1"/>
    <property type="match status" value="1"/>
</dbReference>
<evidence type="ECO:0000259" key="2">
    <source>
        <dbReference type="SMART" id="SM00563"/>
    </source>
</evidence>
<organism evidence="3 4">
    <name type="scientific">Lentinula edodes</name>
    <name type="common">Shiitake mushroom</name>
    <name type="synonym">Lentinus edodes</name>
    <dbReference type="NCBI Taxonomy" id="5353"/>
    <lineage>
        <taxon>Eukaryota</taxon>
        <taxon>Fungi</taxon>
        <taxon>Dikarya</taxon>
        <taxon>Basidiomycota</taxon>
        <taxon>Agaricomycotina</taxon>
        <taxon>Agaricomycetes</taxon>
        <taxon>Agaricomycetidae</taxon>
        <taxon>Agaricales</taxon>
        <taxon>Marasmiineae</taxon>
        <taxon>Omphalotaceae</taxon>
        <taxon>Lentinula</taxon>
    </lineage>
</organism>
<dbReference type="Proteomes" id="UP000188533">
    <property type="component" value="Unassembled WGS sequence"/>
</dbReference>
<protein>
    <submittedName>
        <fullName evidence="3">Glycerol-3-phosphate o-acyltransferase</fullName>
    </submittedName>
</protein>
<dbReference type="InterPro" id="IPR052744">
    <property type="entry name" value="GPAT/DAPAT"/>
</dbReference>
<dbReference type="GO" id="GO:0016287">
    <property type="term" value="F:glycerone-phosphate O-acyltransferase activity"/>
    <property type="evidence" value="ECO:0007669"/>
    <property type="project" value="TreeGrafter"/>
</dbReference>
<dbReference type="EMBL" id="BDGU01000537">
    <property type="protein sequence ID" value="GAW07944.1"/>
    <property type="molecule type" value="Genomic_DNA"/>
</dbReference>
<evidence type="ECO:0000313" key="3">
    <source>
        <dbReference type="EMBL" id="GAW07944.1"/>
    </source>
</evidence>
<dbReference type="AlphaFoldDB" id="A0A1Q3ELF6"/>
<dbReference type="CDD" id="cd07992">
    <property type="entry name" value="LPLAT_AAK14816-like"/>
    <property type="match status" value="1"/>
</dbReference>
<evidence type="ECO:0000313" key="4">
    <source>
        <dbReference type="Proteomes" id="UP000188533"/>
    </source>
</evidence>
<sequence length="609" mass="67173">MELQLVYRILRKISDWAVTGYYSEILIDGPENVLNIQHGVDEKSAKRTNGPVILCSSHHNEMIDIATLAMTMPKCQGERRHVSFWAKDSMFKNTVGGWVMRSSGAIPVKRNPNKSESAELNRKGKLGKDNRSESLFASTTGTLALGKVVGVFPEGTSYTQPGIVQVMPGAARAAVEYEIWRRRNQGEDIVIIPVGIVYTDKSRYQSRLKVQYGSPISVKEYLDESFSSSTSSSSSSLSSSNASISSSMSYSESSATTYSFSNTEDTSIARTRAATKAVALRIEKALFGLTINAPDWETLYAAGIVRDIIFEGEEVPLNYWVSVSQLFVDYLAPSTPSIPSKAADENKHALTRYFALLHHTGLTHAVLQGLFPLPVKLGSTASSSSTKTPPKDVRFWTDKEWKWYHTVTFSENLHCLFTTSTALNIAQSLAILPVLPPYLCAFLVSRLTARILATPGEEEGEAQFRSVGGGVGLGAGLAFGKVLWYNMCIKRAHTTYTYTFAPPARKLWIHHLSVLLVLRRTLPHTHIFEDPDIVPYLTLPSPPTNAFIRRREQARTDSEGASGSTSKPERRTIATSKLFMALLCAKGEARRAALSVLRVPTSGYYIGYN</sequence>
<dbReference type="GO" id="GO:0008654">
    <property type="term" value="P:phospholipid biosynthetic process"/>
    <property type="evidence" value="ECO:0007669"/>
    <property type="project" value="TreeGrafter"/>
</dbReference>
<feature type="region of interest" description="Disordered" evidence="1">
    <location>
        <begin position="106"/>
        <end position="131"/>
    </location>
</feature>
<evidence type="ECO:0000256" key="1">
    <source>
        <dbReference type="SAM" id="MobiDB-lite"/>
    </source>
</evidence>
<dbReference type="SUPFAM" id="SSF69593">
    <property type="entry name" value="Glycerol-3-phosphate (1)-acyltransferase"/>
    <property type="match status" value="1"/>
</dbReference>
<keyword evidence="3" id="KW-0012">Acyltransferase</keyword>
<comment type="caution">
    <text evidence="3">The sequence shown here is derived from an EMBL/GenBank/DDBJ whole genome shotgun (WGS) entry which is preliminary data.</text>
</comment>
<proteinExistence type="predicted"/>
<feature type="domain" description="Phospholipid/glycerol acyltransferase" evidence="2">
    <location>
        <begin position="52"/>
        <end position="199"/>
    </location>
</feature>
<dbReference type="GO" id="GO:0004366">
    <property type="term" value="F:glycerol-3-phosphate O-acyltransferase activity"/>
    <property type="evidence" value="ECO:0007669"/>
    <property type="project" value="TreeGrafter"/>
</dbReference>
<name>A0A1Q3ELF6_LENED</name>